<dbReference type="Proteomes" id="UP000745663">
    <property type="component" value="Unassembled WGS sequence"/>
</dbReference>
<feature type="compositionally biased region" description="Basic and acidic residues" evidence="1">
    <location>
        <begin position="81"/>
        <end position="92"/>
    </location>
</feature>
<proteinExistence type="predicted"/>
<sequence length="92" mass="10217">MAALHDFRFNLRKVTFQGNLVIAAAGSAAILLEECKLMSYADAQAHLTKLSSAQTVSHSAVLSLKYRHDKKPRGWNNNPRNRIDFEAPQHGA</sequence>
<evidence type="ECO:0000313" key="2">
    <source>
        <dbReference type="EMBL" id="MBM5458616.1"/>
    </source>
</evidence>
<protein>
    <submittedName>
        <fullName evidence="2">Uncharacterized protein</fullName>
    </submittedName>
</protein>
<dbReference type="RefSeq" id="WP_203584556.1">
    <property type="nucleotide sequence ID" value="NZ_JACOPV010000008.1"/>
</dbReference>
<gene>
    <name evidence="2" type="ORF">H8F21_13685</name>
</gene>
<keyword evidence="3" id="KW-1185">Reference proteome</keyword>
<evidence type="ECO:0000256" key="1">
    <source>
        <dbReference type="SAM" id="MobiDB-lite"/>
    </source>
</evidence>
<feature type="region of interest" description="Disordered" evidence="1">
    <location>
        <begin position="70"/>
        <end position="92"/>
    </location>
</feature>
<name>A0ABS2C050_9PSED</name>
<evidence type="ECO:0000313" key="3">
    <source>
        <dbReference type="Proteomes" id="UP000745663"/>
    </source>
</evidence>
<reference evidence="2 3" key="1">
    <citation type="submission" date="2020-08" db="EMBL/GenBank/DDBJ databases">
        <title>Description of novel Pseudomonas species.</title>
        <authorList>
            <person name="Duman M."/>
            <person name="Mulet M."/>
            <person name="Altun S."/>
            <person name="Saticioglu I.B."/>
            <person name="Lalucat J."/>
            <person name="Garcia-Valdes E."/>
        </authorList>
    </citation>
    <scope>NUCLEOTIDE SEQUENCE [LARGE SCALE GENOMIC DNA]</scope>
    <source>
        <strain evidence="2 3">P66</strain>
    </source>
</reference>
<comment type="caution">
    <text evidence="2">The sequence shown here is derived from an EMBL/GenBank/DDBJ whole genome shotgun (WGS) entry which is preliminary data.</text>
</comment>
<accession>A0ABS2C050</accession>
<organism evidence="2 3">
    <name type="scientific">Pseudomonas arcuscaelestis</name>
    <dbReference type="NCBI Taxonomy" id="2710591"/>
    <lineage>
        <taxon>Bacteria</taxon>
        <taxon>Pseudomonadati</taxon>
        <taxon>Pseudomonadota</taxon>
        <taxon>Gammaproteobacteria</taxon>
        <taxon>Pseudomonadales</taxon>
        <taxon>Pseudomonadaceae</taxon>
        <taxon>Pseudomonas</taxon>
    </lineage>
</organism>
<dbReference type="EMBL" id="JACOPV010000008">
    <property type="protein sequence ID" value="MBM5458616.1"/>
    <property type="molecule type" value="Genomic_DNA"/>
</dbReference>